<dbReference type="GO" id="GO:0016829">
    <property type="term" value="F:lyase activity"/>
    <property type="evidence" value="ECO:0007669"/>
    <property type="project" value="UniProtKB-KW"/>
</dbReference>
<keyword evidence="4" id="KW-0812">Transmembrane</keyword>
<keyword evidence="8" id="KW-1133">Transmembrane helix</keyword>
<comment type="similarity">
    <text evidence="2">Belongs to the cytochrome P450 family.</text>
</comment>
<keyword evidence="12" id="KW-0472">Membrane</keyword>
<keyword evidence="13" id="KW-0456">Lyase</keyword>
<keyword evidence="15" id="KW-1185">Reference proteome</keyword>
<comment type="caution">
    <text evidence="14">The sequence shown here is derived from an EMBL/GenBank/DDBJ whole genome shotgun (WGS) entry which is preliminary data.</text>
</comment>
<dbReference type="Proteomes" id="UP001163046">
    <property type="component" value="Unassembled WGS sequence"/>
</dbReference>
<evidence type="ECO:0000256" key="8">
    <source>
        <dbReference type="ARBA" id="ARBA00022989"/>
    </source>
</evidence>
<evidence type="ECO:0000256" key="7">
    <source>
        <dbReference type="ARBA" id="ARBA00022832"/>
    </source>
</evidence>
<dbReference type="EMBL" id="MU827804">
    <property type="protein sequence ID" value="KAJ7326077.1"/>
    <property type="molecule type" value="Genomic_DNA"/>
</dbReference>
<dbReference type="GO" id="GO:0016705">
    <property type="term" value="F:oxidoreductase activity, acting on paired donors, with incorporation or reduction of molecular oxygen"/>
    <property type="evidence" value="ECO:0007669"/>
    <property type="project" value="InterPro"/>
</dbReference>
<dbReference type="InterPro" id="IPR050705">
    <property type="entry name" value="Cytochrome_P450_3A"/>
</dbReference>
<protein>
    <submittedName>
        <fullName evidence="14">Thromboxane-A synthase</fullName>
    </submittedName>
</protein>
<dbReference type="InterPro" id="IPR001128">
    <property type="entry name" value="Cyt_P450"/>
</dbReference>
<evidence type="ECO:0000256" key="5">
    <source>
        <dbReference type="ARBA" id="ARBA00022723"/>
    </source>
</evidence>
<dbReference type="GO" id="GO:0008395">
    <property type="term" value="F:steroid hydroxylase activity"/>
    <property type="evidence" value="ECO:0007669"/>
    <property type="project" value="TreeGrafter"/>
</dbReference>
<dbReference type="Gene3D" id="1.10.630.10">
    <property type="entry name" value="Cytochrome P450"/>
    <property type="match status" value="1"/>
</dbReference>
<evidence type="ECO:0000256" key="10">
    <source>
        <dbReference type="ARBA" id="ARBA00023004"/>
    </source>
</evidence>
<keyword evidence="3" id="KW-0349">Heme</keyword>
<keyword evidence="7" id="KW-0276">Fatty acid metabolism</keyword>
<organism evidence="14 15">
    <name type="scientific">Desmophyllum pertusum</name>
    <dbReference type="NCBI Taxonomy" id="174260"/>
    <lineage>
        <taxon>Eukaryota</taxon>
        <taxon>Metazoa</taxon>
        <taxon>Cnidaria</taxon>
        <taxon>Anthozoa</taxon>
        <taxon>Hexacorallia</taxon>
        <taxon>Scleractinia</taxon>
        <taxon>Caryophylliina</taxon>
        <taxon>Caryophylliidae</taxon>
        <taxon>Desmophyllum</taxon>
    </lineage>
</organism>
<evidence type="ECO:0000256" key="6">
    <source>
        <dbReference type="ARBA" id="ARBA00022824"/>
    </source>
</evidence>
<dbReference type="GO" id="GO:0005789">
    <property type="term" value="C:endoplasmic reticulum membrane"/>
    <property type="evidence" value="ECO:0007669"/>
    <property type="project" value="UniProtKB-SubCell"/>
</dbReference>
<comment type="subcellular location">
    <subcellularLocation>
        <location evidence="1">Endoplasmic reticulum membrane</location>
    </subcellularLocation>
</comment>
<keyword evidence="9" id="KW-0560">Oxidoreductase</keyword>
<keyword evidence="11" id="KW-0443">Lipid metabolism</keyword>
<keyword evidence="5" id="KW-0479">Metal-binding</keyword>
<evidence type="ECO:0000256" key="2">
    <source>
        <dbReference type="ARBA" id="ARBA00010617"/>
    </source>
</evidence>
<keyword evidence="10" id="KW-0408">Iron</keyword>
<dbReference type="GO" id="GO:0005506">
    <property type="term" value="F:iron ion binding"/>
    <property type="evidence" value="ECO:0007669"/>
    <property type="project" value="InterPro"/>
</dbReference>
<evidence type="ECO:0000256" key="9">
    <source>
        <dbReference type="ARBA" id="ARBA00023002"/>
    </source>
</evidence>
<dbReference type="AlphaFoldDB" id="A0A9W9Y984"/>
<evidence type="ECO:0000256" key="11">
    <source>
        <dbReference type="ARBA" id="ARBA00023098"/>
    </source>
</evidence>
<dbReference type="GO" id="GO:0006631">
    <property type="term" value="P:fatty acid metabolic process"/>
    <property type="evidence" value="ECO:0007669"/>
    <property type="project" value="UniProtKB-KW"/>
</dbReference>
<dbReference type="InterPro" id="IPR036396">
    <property type="entry name" value="Cyt_P450_sf"/>
</dbReference>
<proteinExistence type="inferred from homology"/>
<name>A0A9W9Y984_9CNID</name>
<evidence type="ECO:0000256" key="13">
    <source>
        <dbReference type="ARBA" id="ARBA00023239"/>
    </source>
</evidence>
<dbReference type="SUPFAM" id="SSF48264">
    <property type="entry name" value="Cytochrome P450"/>
    <property type="match status" value="1"/>
</dbReference>
<dbReference type="Pfam" id="PF00067">
    <property type="entry name" value="p450"/>
    <property type="match status" value="1"/>
</dbReference>
<sequence length="249" mass="28324">MKAAFGFDTDIQRNTDEAFVAKAKGAFQVPLWVRTFSMFPFWTYLSRFVDIFPNTKYFIDLANNMLEQRAQQGSSSRRDLVQLMLEAHETTIDGVSKLNDDEIIAQSITFLLAGFETTGTYFVKHDVQDKLIEEIDKADEARGDTPLYDYVQSIGYLDQVVCEVLRLSGPVLIILRGCEEEAVYKGIRFPKGVDVNVVPYVLHRDPEVWTTPSSSTQRISRLRRRKSETRIPFCRLEPAHVSALACASP</sequence>
<dbReference type="PANTHER" id="PTHR24302">
    <property type="entry name" value="CYTOCHROME P450 FAMILY 3"/>
    <property type="match status" value="1"/>
</dbReference>
<evidence type="ECO:0000313" key="15">
    <source>
        <dbReference type="Proteomes" id="UP001163046"/>
    </source>
</evidence>
<dbReference type="OrthoDB" id="1470350at2759"/>
<evidence type="ECO:0000256" key="12">
    <source>
        <dbReference type="ARBA" id="ARBA00023136"/>
    </source>
</evidence>
<dbReference type="GO" id="GO:0020037">
    <property type="term" value="F:heme binding"/>
    <property type="evidence" value="ECO:0007669"/>
    <property type="project" value="InterPro"/>
</dbReference>
<evidence type="ECO:0000313" key="14">
    <source>
        <dbReference type="EMBL" id="KAJ7326077.1"/>
    </source>
</evidence>
<accession>A0A9W9Y984</accession>
<reference evidence="14" key="1">
    <citation type="submission" date="2023-01" db="EMBL/GenBank/DDBJ databases">
        <title>Genome assembly of the deep-sea coral Lophelia pertusa.</title>
        <authorList>
            <person name="Herrera S."/>
            <person name="Cordes E."/>
        </authorList>
    </citation>
    <scope>NUCLEOTIDE SEQUENCE</scope>
    <source>
        <strain evidence="14">USNM1676648</strain>
        <tissue evidence="14">Polyp</tissue>
    </source>
</reference>
<evidence type="ECO:0000256" key="1">
    <source>
        <dbReference type="ARBA" id="ARBA00004586"/>
    </source>
</evidence>
<evidence type="ECO:0000256" key="4">
    <source>
        <dbReference type="ARBA" id="ARBA00022692"/>
    </source>
</evidence>
<keyword evidence="6" id="KW-0256">Endoplasmic reticulum</keyword>
<dbReference type="PANTHER" id="PTHR24302:SF47">
    <property type="entry name" value="CYTOCHROME P450"/>
    <property type="match status" value="1"/>
</dbReference>
<gene>
    <name evidence="14" type="primary">TBXAS1_29</name>
    <name evidence="14" type="ORF">OS493_028335</name>
</gene>
<evidence type="ECO:0000256" key="3">
    <source>
        <dbReference type="ARBA" id="ARBA00022617"/>
    </source>
</evidence>